<accession>A0ABD2NFB3</accession>
<evidence type="ECO:0000313" key="1">
    <source>
        <dbReference type="EMBL" id="KAL3277225.1"/>
    </source>
</evidence>
<dbReference type="InterPro" id="IPR000048">
    <property type="entry name" value="IQ_motif_EF-hand-BS"/>
</dbReference>
<dbReference type="Proteomes" id="UP001516400">
    <property type="component" value="Unassembled WGS sequence"/>
</dbReference>
<name>A0ABD2NFB3_9CUCU</name>
<sequence length="97" mass="10926">MGTRPMEVTGPQDPELIVAEILEKANISLENAENAAMIIQKAFRSFLQRRDREKQLLGGIIDWRVAARSAIALYRKTGATYQEAHRAATLIKVTFRV</sequence>
<protein>
    <submittedName>
        <fullName evidence="1">Uncharacterized protein</fullName>
    </submittedName>
</protein>
<dbReference type="Pfam" id="PF00612">
    <property type="entry name" value="IQ"/>
    <property type="match status" value="1"/>
</dbReference>
<dbReference type="PROSITE" id="PS50096">
    <property type="entry name" value="IQ"/>
    <property type="match status" value="1"/>
</dbReference>
<gene>
    <name evidence="1" type="ORF">HHI36_012575</name>
</gene>
<dbReference type="AlphaFoldDB" id="A0ABD2NFB3"/>
<keyword evidence="2" id="KW-1185">Reference proteome</keyword>
<reference evidence="1 2" key="1">
    <citation type="journal article" date="2021" name="BMC Biol.">
        <title>Horizontally acquired antibacterial genes associated with adaptive radiation of ladybird beetles.</title>
        <authorList>
            <person name="Li H.S."/>
            <person name="Tang X.F."/>
            <person name="Huang Y.H."/>
            <person name="Xu Z.Y."/>
            <person name="Chen M.L."/>
            <person name="Du X.Y."/>
            <person name="Qiu B.Y."/>
            <person name="Chen P.T."/>
            <person name="Zhang W."/>
            <person name="Slipinski A."/>
            <person name="Escalona H.E."/>
            <person name="Waterhouse R.M."/>
            <person name="Zwick A."/>
            <person name="Pang H."/>
        </authorList>
    </citation>
    <scope>NUCLEOTIDE SEQUENCE [LARGE SCALE GENOMIC DNA]</scope>
    <source>
        <strain evidence="1">SYSU2018</strain>
    </source>
</reference>
<organism evidence="1 2">
    <name type="scientific">Cryptolaemus montrouzieri</name>
    <dbReference type="NCBI Taxonomy" id="559131"/>
    <lineage>
        <taxon>Eukaryota</taxon>
        <taxon>Metazoa</taxon>
        <taxon>Ecdysozoa</taxon>
        <taxon>Arthropoda</taxon>
        <taxon>Hexapoda</taxon>
        <taxon>Insecta</taxon>
        <taxon>Pterygota</taxon>
        <taxon>Neoptera</taxon>
        <taxon>Endopterygota</taxon>
        <taxon>Coleoptera</taxon>
        <taxon>Polyphaga</taxon>
        <taxon>Cucujiformia</taxon>
        <taxon>Coccinelloidea</taxon>
        <taxon>Coccinellidae</taxon>
        <taxon>Scymninae</taxon>
        <taxon>Scymnini</taxon>
        <taxon>Cryptolaemus</taxon>
    </lineage>
</organism>
<dbReference type="EMBL" id="JABFTP020000103">
    <property type="protein sequence ID" value="KAL3277225.1"/>
    <property type="molecule type" value="Genomic_DNA"/>
</dbReference>
<evidence type="ECO:0000313" key="2">
    <source>
        <dbReference type="Proteomes" id="UP001516400"/>
    </source>
</evidence>
<proteinExistence type="predicted"/>
<comment type="caution">
    <text evidence="1">The sequence shown here is derived from an EMBL/GenBank/DDBJ whole genome shotgun (WGS) entry which is preliminary data.</text>
</comment>